<keyword evidence="2" id="KW-1185">Reference proteome</keyword>
<gene>
    <name evidence="1" type="ORF">IW261DRAFT_1608120</name>
</gene>
<sequence>MSCWSQHAEDYSRIPEGFRRIGNDADKMPYTFTDRHEKLYRSAPSEEYNTLTQVTGSVSMDKPSETFSEGENLTVESARPAPKLRFSDFLPQSVMTSASSSLDQYTPTSPFTEASVNPLIPRVARDL</sequence>
<evidence type="ECO:0000313" key="2">
    <source>
        <dbReference type="Proteomes" id="UP001175227"/>
    </source>
</evidence>
<dbReference type="EMBL" id="JAUEPR010000012">
    <property type="protein sequence ID" value="KAK0479207.1"/>
    <property type="molecule type" value="Genomic_DNA"/>
</dbReference>
<dbReference type="Proteomes" id="UP001175227">
    <property type="component" value="Unassembled WGS sequence"/>
</dbReference>
<protein>
    <submittedName>
        <fullName evidence="1">Uncharacterized protein</fullName>
    </submittedName>
</protein>
<comment type="caution">
    <text evidence="1">The sequence shown here is derived from an EMBL/GenBank/DDBJ whole genome shotgun (WGS) entry which is preliminary data.</text>
</comment>
<proteinExistence type="predicted"/>
<organism evidence="1 2">
    <name type="scientific">Armillaria novae-zelandiae</name>
    <dbReference type="NCBI Taxonomy" id="153914"/>
    <lineage>
        <taxon>Eukaryota</taxon>
        <taxon>Fungi</taxon>
        <taxon>Dikarya</taxon>
        <taxon>Basidiomycota</taxon>
        <taxon>Agaricomycotina</taxon>
        <taxon>Agaricomycetes</taxon>
        <taxon>Agaricomycetidae</taxon>
        <taxon>Agaricales</taxon>
        <taxon>Marasmiineae</taxon>
        <taxon>Physalacriaceae</taxon>
        <taxon>Armillaria</taxon>
    </lineage>
</organism>
<accession>A0AA39P7V2</accession>
<dbReference type="AlphaFoldDB" id="A0AA39P7V2"/>
<name>A0AA39P7V2_9AGAR</name>
<evidence type="ECO:0000313" key="1">
    <source>
        <dbReference type="EMBL" id="KAK0479207.1"/>
    </source>
</evidence>
<reference evidence="1" key="1">
    <citation type="submission" date="2023-06" db="EMBL/GenBank/DDBJ databases">
        <authorList>
            <consortium name="Lawrence Berkeley National Laboratory"/>
            <person name="Ahrendt S."/>
            <person name="Sahu N."/>
            <person name="Indic B."/>
            <person name="Wong-Bajracharya J."/>
            <person name="Merenyi Z."/>
            <person name="Ke H.-M."/>
            <person name="Monk M."/>
            <person name="Kocsube S."/>
            <person name="Drula E."/>
            <person name="Lipzen A."/>
            <person name="Balint B."/>
            <person name="Henrissat B."/>
            <person name="Andreopoulos B."/>
            <person name="Martin F.M."/>
            <person name="Harder C.B."/>
            <person name="Rigling D."/>
            <person name="Ford K.L."/>
            <person name="Foster G.D."/>
            <person name="Pangilinan J."/>
            <person name="Papanicolaou A."/>
            <person name="Barry K."/>
            <person name="LaButti K."/>
            <person name="Viragh M."/>
            <person name="Koriabine M."/>
            <person name="Yan M."/>
            <person name="Riley R."/>
            <person name="Champramary S."/>
            <person name="Plett K.L."/>
            <person name="Tsai I.J."/>
            <person name="Slot J."/>
            <person name="Sipos G."/>
            <person name="Plett J."/>
            <person name="Nagy L.G."/>
            <person name="Grigoriev I.V."/>
        </authorList>
    </citation>
    <scope>NUCLEOTIDE SEQUENCE</scope>
    <source>
        <strain evidence="1">ICMP 16352</strain>
    </source>
</reference>